<dbReference type="InterPro" id="IPR052162">
    <property type="entry name" value="Sensor_kinase/Photoreceptor"/>
</dbReference>
<accession>A0ABY7GPF9</accession>
<feature type="transmembrane region" description="Helical" evidence="11">
    <location>
        <begin position="73"/>
        <end position="94"/>
    </location>
</feature>
<feature type="transmembrane region" description="Helical" evidence="11">
    <location>
        <begin position="42"/>
        <end position="61"/>
    </location>
</feature>
<dbReference type="RefSeq" id="WP_255187266.1">
    <property type="nucleotide sequence ID" value="NZ_CP113517.1"/>
</dbReference>
<dbReference type="Gene3D" id="3.30.450.20">
    <property type="entry name" value="PAS domain"/>
    <property type="match status" value="1"/>
</dbReference>
<feature type="transmembrane region" description="Helical" evidence="11">
    <location>
        <begin position="166"/>
        <end position="190"/>
    </location>
</feature>
<evidence type="ECO:0000256" key="9">
    <source>
        <dbReference type="ARBA" id="ARBA00022989"/>
    </source>
</evidence>
<dbReference type="NCBIfam" id="TIGR00229">
    <property type="entry name" value="sensory_box"/>
    <property type="match status" value="1"/>
</dbReference>
<dbReference type="InterPro" id="IPR013656">
    <property type="entry name" value="PAS_4"/>
</dbReference>
<evidence type="ECO:0000256" key="7">
    <source>
        <dbReference type="ARBA" id="ARBA00022692"/>
    </source>
</evidence>
<keyword evidence="6" id="KW-0808">Transferase</keyword>
<feature type="transmembrane region" description="Helical" evidence="11">
    <location>
        <begin position="140"/>
        <end position="160"/>
    </location>
</feature>
<keyword evidence="15" id="KW-1185">Reference proteome</keyword>
<evidence type="ECO:0000256" key="10">
    <source>
        <dbReference type="ARBA" id="ARBA00023136"/>
    </source>
</evidence>
<keyword evidence="5" id="KW-0597">Phosphoprotein</keyword>
<evidence type="ECO:0000256" key="6">
    <source>
        <dbReference type="ARBA" id="ARBA00022679"/>
    </source>
</evidence>
<comment type="catalytic activity">
    <reaction evidence="1">
        <text>ATP + protein L-histidine = ADP + protein N-phospho-L-histidine.</text>
        <dbReference type="EC" id="2.7.13.3"/>
    </reaction>
</comment>
<dbReference type="Proteomes" id="UP001162780">
    <property type="component" value="Chromosome"/>
</dbReference>
<dbReference type="Pfam" id="PF08448">
    <property type="entry name" value="PAS_4"/>
    <property type="match status" value="1"/>
</dbReference>
<dbReference type="EC" id="2.7.13.3" evidence="3"/>
<dbReference type="PANTHER" id="PTHR43304:SF1">
    <property type="entry name" value="PAC DOMAIN-CONTAINING PROTEIN"/>
    <property type="match status" value="1"/>
</dbReference>
<dbReference type="Pfam" id="PF07694">
    <property type="entry name" value="5TM-5TMR_LYT"/>
    <property type="match status" value="1"/>
</dbReference>
<proteinExistence type="predicted"/>
<gene>
    <name evidence="14" type="ORF">NM686_007570</name>
</gene>
<evidence type="ECO:0000259" key="13">
    <source>
        <dbReference type="PROSITE" id="PS50113"/>
    </source>
</evidence>
<evidence type="ECO:0000256" key="4">
    <source>
        <dbReference type="ARBA" id="ARBA00022475"/>
    </source>
</evidence>
<dbReference type="EMBL" id="CP113517">
    <property type="protein sequence ID" value="WAR46365.1"/>
    <property type="molecule type" value="Genomic_DNA"/>
</dbReference>
<dbReference type="InterPro" id="IPR035965">
    <property type="entry name" value="PAS-like_dom_sf"/>
</dbReference>
<dbReference type="InterPro" id="IPR000014">
    <property type="entry name" value="PAS"/>
</dbReference>
<evidence type="ECO:0000313" key="14">
    <source>
        <dbReference type="EMBL" id="WAR46365.1"/>
    </source>
</evidence>
<evidence type="ECO:0000256" key="11">
    <source>
        <dbReference type="SAM" id="Phobius"/>
    </source>
</evidence>
<feature type="domain" description="PAC" evidence="13">
    <location>
        <begin position="314"/>
        <end position="366"/>
    </location>
</feature>
<keyword evidence="7 11" id="KW-0812">Transmembrane</keyword>
<dbReference type="PROSITE" id="PS50112">
    <property type="entry name" value="PAS"/>
    <property type="match status" value="1"/>
</dbReference>
<dbReference type="InterPro" id="IPR000700">
    <property type="entry name" value="PAS-assoc_C"/>
</dbReference>
<dbReference type="SUPFAM" id="SSF55785">
    <property type="entry name" value="PYP-like sensor domain (PAS domain)"/>
    <property type="match status" value="1"/>
</dbReference>
<evidence type="ECO:0000256" key="8">
    <source>
        <dbReference type="ARBA" id="ARBA00022777"/>
    </source>
</evidence>
<evidence type="ECO:0000256" key="2">
    <source>
        <dbReference type="ARBA" id="ARBA00004651"/>
    </source>
</evidence>
<dbReference type="InterPro" id="IPR011620">
    <property type="entry name" value="Sig_transdc_His_kinase_LytS_TM"/>
</dbReference>
<feature type="transmembrane region" description="Helical" evidence="11">
    <location>
        <begin position="12"/>
        <end position="30"/>
    </location>
</feature>
<sequence length="418" mass="46585">MTLPLLDFSFSLLLNSMLLLGLAQIVDMVLSPHDGGGLSRPAWVSGMLVGGVGLILIKLSISLMPGIIFDSRSVLLAISGLFLGFGPTAIAMAMTAAYRWFMGGPATLTGVLVILVSGLIGVIWRRHWHNRLEALNWRQLYAMGLIVHGAMLGLMLLMPWPMARQVLATISLPVLLLFPLLTVALGLSLVDRLRHRRDQQETLRQLSLAKQEACRLMEDAITARKQAEASLEALQEQRDLNQRYLDTVQTVMVALDSQGCITMINRFGCELLGYGADELIGRNWFACCLPQPEGMTRVYPVFCRIMAGELQGAEYFENAVRCRDGRLHLIAWHNAHLTDEEGRIVGTLGSGEDITERKQAELSLKARNEELERFNLAMVDRENAMVELKRHINALHVELGRNPPFDLSRLEHSVDEVK</sequence>
<feature type="transmembrane region" description="Helical" evidence="11">
    <location>
        <begin position="100"/>
        <end position="124"/>
    </location>
</feature>
<organism evidence="14 15">
    <name type="scientific">Methylomonas rapida</name>
    <dbReference type="NCBI Taxonomy" id="2963939"/>
    <lineage>
        <taxon>Bacteria</taxon>
        <taxon>Pseudomonadati</taxon>
        <taxon>Pseudomonadota</taxon>
        <taxon>Gammaproteobacteria</taxon>
        <taxon>Methylococcales</taxon>
        <taxon>Methylococcaceae</taxon>
        <taxon>Methylomonas</taxon>
    </lineage>
</organism>
<evidence type="ECO:0000259" key="12">
    <source>
        <dbReference type="PROSITE" id="PS50112"/>
    </source>
</evidence>
<feature type="domain" description="PAS" evidence="12">
    <location>
        <begin position="237"/>
        <end position="309"/>
    </location>
</feature>
<evidence type="ECO:0000313" key="15">
    <source>
        <dbReference type="Proteomes" id="UP001162780"/>
    </source>
</evidence>
<keyword evidence="9 11" id="KW-1133">Transmembrane helix</keyword>
<comment type="subcellular location">
    <subcellularLocation>
        <location evidence="2">Cell membrane</location>
        <topology evidence="2">Multi-pass membrane protein</topology>
    </subcellularLocation>
</comment>
<dbReference type="SMART" id="SM00091">
    <property type="entry name" value="PAS"/>
    <property type="match status" value="1"/>
</dbReference>
<dbReference type="PANTHER" id="PTHR43304">
    <property type="entry name" value="PHYTOCHROME-LIKE PROTEIN CPH1"/>
    <property type="match status" value="1"/>
</dbReference>
<evidence type="ECO:0000256" key="3">
    <source>
        <dbReference type="ARBA" id="ARBA00012438"/>
    </source>
</evidence>
<dbReference type="PROSITE" id="PS50113">
    <property type="entry name" value="PAC"/>
    <property type="match status" value="1"/>
</dbReference>
<evidence type="ECO:0000256" key="1">
    <source>
        <dbReference type="ARBA" id="ARBA00000085"/>
    </source>
</evidence>
<keyword evidence="4" id="KW-1003">Cell membrane</keyword>
<evidence type="ECO:0000256" key="5">
    <source>
        <dbReference type="ARBA" id="ARBA00022553"/>
    </source>
</evidence>
<dbReference type="CDD" id="cd00130">
    <property type="entry name" value="PAS"/>
    <property type="match status" value="1"/>
</dbReference>
<keyword evidence="8" id="KW-0418">Kinase</keyword>
<name>A0ABY7GPF9_9GAMM</name>
<protein>
    <recommendedName>
        <fullName evidence="3">histidine kinase</fullName>
        <ecNumber evidence="3">2.7.13.3</ecNumber>
    </recommendedName>
</protein>
<reference evidence="14" key="1">
    <citation type="submission" date="2022-11" db="EMBL/GenBank/DDBJ databases">
        <title>Methylomonas rapida sp. nov., Carotenoid-Producing Obligate Methanotrophs with High Growth Characteristics and Biotechnological Potential.</title>
        <authorList>
            <person name="Tikhonova E.N."/>
            <person name="Suleimanov R.Z."/>
            <person name="Miroshnikov K."/>
            <person name="Oshkin I.Y."/>
            <person name="Belova S.E."/>
            <person name="Danilova O.V."/>
            <person name="Ashikhmin A."/>
            <person name="Konopkin A."/>
            <person name="But S.Y."/>
            <person name="Khmelenina V.N."/>
            <person name="Kuznetsov N."/>
            <person name="Pimenov N.V."/>
            <person name="Dedysh S.N."/>
        </authorList>
    </citation>
    <scope>NUCLEOTIDE SEQUENCE</scope>
    <source>
        <strain evidence="14">MP1</strain>
    </source>
</reference>
<keyword evidence="10 11" id="KW-0472">Membrane</keyword>